<dbReference type="SUPFAM" id="SSF47216">
    <property type="entry name" value="Proteasome activator"/>
    <property type="match status" value="1"/>
</dbReference>
<protein>
    <recommendedName>
        <fullName evidence="7">Proteasome activator complex subunit 3</fullName>
    </recommendedName>
</protein>
<dbReference type="InterPro" id="IPR003186">
    <property type="entry name" value="PA28_C"/>
</dbReference>
<dbReference type="Pfam" id="PF02252">
    <property type="entry name" value="PA28_C"/>
    <property type="match status" value="1"/>
</dbReference>
<dbReference type="InterPro" id="IPR036252">
    <property type="entry name" value="Proteasome_activ_sf"/>
</dbReference>
<dbReference type="GO" id="GO:0008537">
    <property type="term" value="C:proteasome activator complex"/>
    <property type="evidence" value="ECO:0007669"/>
    <property type="project" value="InterPro"/>
</dbReference>
<dbReference type="GO" id="GO:2000045">
    <property type="term" value="P:regulation of G1/S transition of mitotic cell cycle"/>
    <property type="evidence" value="ECO:0007669"/>
    <property type="project" value="TreeGrafter"/>
</dbReference>
<proteinExistence type="inferred from homology"/>
<dbReference type="Gene3D" id="1.20.5.120">
    <property type="entry name" value="Proteasome activator pa28, N-terminal domain"/>
    <property type="match status" value="1"/>
</dbReference>
<dbReference type="GO" id="GO:0061133">
    <property type="term" value="F:endopeptidase activator activity"/>
    <property type="evidence" value="ECO:0007669"/>
    <property type="project" value="TreeGrafter"/>
</dbReference>
<organism evidence="5 6">
    <name type="scientific">Leucocoprinus leucothites</name>
    <dbReference type="NCBI Taxonomy" id="201217"/>
    <lineage>
        <taxon>Eukaryota</taxon>
        <taxon>Fungi</taxon>
        <taxon>Dikarya</taxon>
        <taxon>Basidiomycota</taxon>
        <taxon>Agaricomycotina</taxon>
        <taxon>Agaricomycetes</taxon>
        <taxon>Agaricomycetidae</taxon>
        <taxon>Agaricales</taxon>
        <taxon>Agaricineae</taxon>
        <taxon>Agaricaceae</taxon>
        <taxon>Leucocoprinus</taxon>
    </lineage>
</organism>
<evidence type="ECO:0000313" key="6">
    <source>
        <dbReference type="Proteomes" id="UP000559027"/>
    </source>
</evidence>
<dbReference type="Gene3D" id="1.20.120.180">
    <property type="entry name" value="Proteasome activator pa28, C-terminal domain"/>
    <property type="match status" value="1"/>
</dbReference>
<dbReference type="InterPro" id="IPR009077">
    <property type="entry name" value="Proteasome_activ_PA28"/>
</dbReference>
<feature type="domain" description="Proteasome activator PA28 C-terminal" evidence="4">
    <location>
        <begin position="102"/>
        <end position="244"/>
    </location>
</feature>
<comment type="caution">
    <text evidence="5">The sequence shown here is derived from an EMBL/GenBank/DDBJ whole genome shotgun (WGS) entry which is preliminary data.</text>
</comment>
<dbReference type="GO" id="GO:0005654">
    <property type="term" value="C:nucleoplasm"/>
    <property type="evidence" value="ECO:0007669"/>
    <property type="project" value="TreeGrafter"/>
</dbReference>
<dbReference type="PANTHER" id="PTHR10660:SF2">
    <property type="entry name" value="LD45860P"/>
    <property type="match status" value="1"/>
</dbReference>
<dbReference type="EMBL" id="JAACJO010000011">
    <property type="protein sequence ID" value="KAF5352846.1"/>
    <property type="molecule type" value="Genomic_DNA"/>
</dbReference>
<feature type="domain" description="Proteasome activator PA28 N-terminal" evidence="3">
    <location>
        <begin position="6"/>
        <end position="41"/>
    </location>
</feature>
<dbReference type="Pfam" id="PF02251">
    <property type="entry name" value="PA28_N"/>
    <property type="match status" value="1"/>
</dbReference>
<evidence type="ECO:0000259" key="3">
    <source>
        <dbReference type="Pfam" id="PF02251"/>
    </source>
</evidence>
<dbReference type="OrthoDB" id="6591885at2759"/>
<reference evidence="5 6" key="1">
    <citation type="journal article" date="2020" name="ISME J.">
        <title>Uncovering the hidden diversity of litter-decomposition mechanisms in mushroom-forming fungi.</title>
        <authorList>
            <person name="Floudas D."/>
            <person name="Bentzer J."/>
            <person name="Ahren D."/>
            <person name="Johansson T."/>
            <person name="Persson P."/>
            <person name="Tunlid A."/>
        </authorList>
    </citation>
    <scope>NUCLEOTIDE SEQUENCE [LARGE SCALE GENOMIC DNA]</scope>
    <source>
        <strain evidence="5 6">CBS 146.42</strain>
    </source>
</reference>
<dbReference type="GO" id="GO:0061136">
    <property type="term" value="P:regulation of proteasomal protein catabolic process"/>
    <property type="evidence" value="ECO:0007669"/>
    <property type="project" value="TreeGrafter"/>
</dbReference>
<dbReference type="GO" id="GO:0005737">
    <property type="term" value="C:cytoplasm"/>
    <property type="evidence" value="ECO:0007669"/>
    <property type="project" value="TreeGrafter"/>
</dbReference>
<dbReference type="InterPro" id="IPR003185">
    <property type="entry name" value="Proteasome_activ_PA28_N"/>
</dbReference>
<accession>A0A8H5D516</accession>
<dbReference type="InterPro" id="IPR036996">
    <property type="entry name" value="PA28_N_sf"/>
</dbReference>
<dbReference type="Proteomes" id="UP000559027">
    <property type="component" value="Unassembled WGS sequence"/>
</dbReference>
<dbReference type="AlphaFoldDB" id="A0A8H5D516"/>
<evidence type="ECO:0008006" key="7">
    <source>
        <dbReference type="Google" id="ProtNLM"/>
    </source>
</evidence>
<keyword evidence="6" id="KW-1185">Reference proteome</keyword>
<comment type="similarity">
    <text evidence="1">Belongs to the PA28 family.</text>
</comment>
<dbReference type="InterPro" id="IPR036997">
    <property type="entry name" value="PA28_C_sf"/>
</dbReference>
<name>A0A8H5D516_9AGAR</name>
<dbReference type="PANTHER" id="PTHR10660">
    <property type="entry name" value="PROTEASOME REGULATOR PA28"/>
    <property type="match status" value="1"/>
</dbReference>
<evidence type="ECO:0000259" key="4">
    <source>
        <dbReference type="Pfam" id="PF02252"/>
    </source>
</evidence>
<sequence>MDKELGRKIEDFRKKATQTAEEIVFHSFPTKIIELTELIETTRDSSSPFHISNLACNTDTTIYPPPDQLQPTKKRRLENGATNADAIETVADIQYVRLPGRVPANKHLVEKVHGVIKREAEQLAASVDKVKLWVTLTMPKIEDGDNFGVQIQEEVLGELCRSQESAYNIRDSTRQSHIARAKLCSKLIKYPNIEDYKLAIIEHDEKQFYLACQHLHDLRNVYAIIMDLMHKNISKIRVPKANNSVGLY</sequence>
<keyword evidence="2" id="KW-0647">Proteasome</keyword>
<evidence type="ECO:0000256" key="1">
    <source>
        <dbReference type="ARBA" id="ARBA00005883"/>
    </source>
</evidence>
<gene>
    <name evidence="5" type="ORF">D9756_006023</name>
</gene>
<evidence type="ECO:0000313" key="5">
    <source>
        <dbReference type="EMBL" id="KAF5352846.1"/>
    </source>
</evidence>
<dbReference type="FunFam" id="1.20.120.180:FF:000002">
    <property type="entry name" value="Proteasome activator complex subunit 1"/>
    <property type="match status" value="1"/>
</dbReference>
<evidence type="ECO:0000256" key="2">
    <source>
        <dbReference type="ARBA" id="ARBA00022942"/>
    </source>
</evidence>